<reference evidence="9 10" key="2">
    <citation type="submission" date="2016-10" db="EMBL/GenBank/DDBJ databases">
        <authorList>
            <person name="Varghese N."/>
            <person name="Submissions S."/>
        </authorList>
    </citation>
    <scope>NUCLEOTIDE SEQUENCE [LARGE SCALE GENOMIC DNA]</scope>
    <source>
        <strain evidence="10">ATCC 20501</strain>
        <strain evidence="8 9">CGMCC 4.3529</strain>
    </source>
</reference>
<reference evidence="7" key="1">
    <citation type="submission" date="2016-10" db="EMBL/GenBank/DDBJ databases">
        <authorList>
            <person name="de Groot N.N."/>
        </authorList>
    </citation>
    <scope>NUCLEOTIDE SEQUENCE [LARGE SCALE GENOMIC DNA]</scope>
    <source>
        <strain evidence="7">ATCC 20501</strain>
    </source>
</reference>
<dbReference type="Pfam" id="PF00440">
    <property type="entry name" value="TetR_N"/>
    <property type="match status" value="1"/>
</dbReference>
<feature type="DNA-binding region" description="H-T-H motif" evidence="5">
    <location>
        <begin position="28"/>
        <end position="47"/>
    </location>
</feature>
<dbReference type="RefSeq" id="WP_093346799.1">
    <property type="nucleotide sequence ID" value="NZ_FNVB01000002.1"/>
</dbReference>
<evidence type="ECO:0000313" key="8">
    <source>
        <dbReference type="EMBL" id="SFC58979.1"/>
    </source>
</evidence>
<keyword evidence="9" id="KW-1185">Reference proteome</keyword>
<evidence type="ECO:0000256" key="4">
    <source>
        <dbReference type="ARBA" id="ARBA00023163"/>
    </source>
</evidence>
<proteinExistence type="predicted"/>
<dbReference type="Gene3D" id="1.10.10.60">
    <property type="entry name" value="Homeodomain-like"/>
    <property type="match status" value="1"/>
</dbReference>
<evidence type="ECO:0000259" key="6">
    <source>
        <dbReference type="PROSITE" id="PS50977"/>
    </source>
</evidence>
<dbReference type="Pfam" id="PF17932">
    <property type="entry name" value="TetR_C_24"/>
    <property type="match status" value="1"/>
</dbReference>
<dbReference type="SMR" id="A0A1H5VN28"/>
<keyword evidence="1" id="KW-0678">Repressor</keyword>
<dbReference type="EMBL" id="FOME01000001">
    <property type="protein sequence ID" value="SFC58979.1"/>
    <property type="molecule type" value="Genomic_DNA"/>
</dbReference>
<dbReference type="PANTHER" id="PTHR30055:SF175">
    <property type="entry name" value="HTH-TYPE TRANSCRIPTIONAL REPRESSOR KSTR2"/>
    <property type="match status" value="1"/>
</dbReference>
<evidence type="ECO:0000313" key="9">
    <source>
        <dbReference type="Proteomes" id="UP000199690"/>
    </source>
</evidence>
<keyword evidence="3 5" id="KW-0238">DNA-binding</keyword>
<evidence type="ECO:0000256" key="1">
    <source>
        <dbReference type="ARBA" id="ARBA00022491"/>
    </source>
</evidence>
<name>A0A1H5VN28_9PSEU</name>
<dbReference type="GO" id="GO:0003700">
    <property type="term" value="F:DNA-binding transcription factor activity"/>
    <property type="evidence" value="ECO:0007669"/>
    <property type="project" value="TreeGrafter"/>
</dbReference>
<sequence length="193" mass="21927">MTAVELRRTDILHASAELFADKGVASTTVRQIAARVGVRSGALYHYFPSKNAIAREVVTNYLEQLKARYDEAAPRGLNPRERLRAIVEVSLRTAEENPHATIVYQNELPNLRDDPGYQDAKKLADAAQQVWLEAIDDGKRAGVFREDVPTKVFHRFIRDAVWLSVKWRHPEDAYTAEDLTRDCMKIFLDGFAT</sequence>
<dbReference type="InterPro" id="IPR036271">
    <property type="entry name" value="Tet_transcr_reg_TetR-rel_C_sf"/>
</dbReference>
<evidence type="ECO:0000256" key="5">
    <source>
        <dbReference type="PROSITE-ProRule" id="PRU00335"/>
    </source>
</evidence>
<keyword evidence="2" id="KW-0805">Transcription regulation</keyword>
<accession>A0A1H5VN28</accession>
<dbReference type="PRINTS" id="PR00455">
    <property type="entry name" value="HTHTETR"/>
</dbReference>
<evidence type="ECO:0000313" key="10">
    <source>
        <dbReference type="Proteomes" id="UP000236729"/>
    </source>
</evidence>
<dbReference type="InterPro" id="IPR009057">
    <property type="entry name" value="Homeodomain-like_sf"/>
</dbReference>
<dbReference type="InterPro" id="IPR041490">
    <property type="entry name" value="KstR2_TetR_C"/>
</dbReference>
<dbReference type="InterPro" id="IPR001647">
    <property type="entry name" value="HTH_TetR"/>
</dbReference>
<gene>
    <name evidence="7" type="ORF">SAMN02982929_00934</name>
    <name evidence="8" type="ORF">SAMN05216506_1011136</name>
</gene>
<dbReference type="Gene3D" id="1.10.357.10">
    <property type="entry name" value="Tetracycline Repressor, domain 2"/>
    <property type="match status" value="1"/>
</dbReference>
<keyword evidence="4" id="KW-0804">Transcription</keyword>
<feature type="domain" description="HTH tetR-type" evidence="6">
    <location>
        <begin position="5"/>
        <end position="65"/>
    </location>
</feature>
<dbReference type="PANTHER" id="PTHR30055">
    <property type="entry name" value="HTH-TYPE TRANSCRIPTIONAL REGULATOR RUTR"/>
    <property type="match status" value="1"/>
</dbReference>
<evidence type="ECO:0000256" key="3">
    <source>
        <dbReference type="ARBA" id="ARBA00023125"/>
    </source>
</evidence>
<dbReference type="Proteomes" id="UP000199690">
    <property type="component" value="Unassembled WGS sequence"/>
</dbReference>
<dbReference type="InterPro" id="IPR050109">
    <property type="entry name" value="HTH-type_TetR-like_transc_reg"/>
</dbReference>
<dbReference type="EMBL" id="FNVB01000002">
    <property type="protein sequence ID" value="SEF88745.1"/>
    <property type="molecule type" value="Genomic_DNA"/>
</dbReference>
<accession>A0A1I1KDQ4</accession>
<evidence type="ECO:0000256" key="2">
    <source>
        <dbReference type="ARBA" id="ARBA00023015"/>
    </source>
</evidence>
<organism evidence="7 10">
    <name type="scientific">Saccharopolyspora kobensis</name>
    <dbReference type="NCBI Taxonomy" id="146035"/>
    <lineage>
        <taxon>Bacteria</taxon>
        <taxon>Bacillati</taxon>
        <taxon>Actinomycetota</taxon>
        <taxon>Actinomycetes</taxon>
        <taxon>Pseudonocardiales</taxon>
        <taxon>Pseudonocardiaceae</taxon>
        <taxon>Saccharopolyspora</taxon>
    </lineage>
</organism>
<dbReference type="Proteomes" id="UP000236729">
    <property type="component" value="Unassembled WGS sequence"/>
</dbReference>
<dbReference type="SUPFAM" id="SSF48498">
    <property type="entry name" value="Tetracyclin repressor-like, C-terminal domain"/>
    <property type="match status" value="1"/>
</dbReference>
<dbReference type="PROSITE" id="PS50977">
    <property type="entry name" value="HTH_TETR_2"/>
    <property type="match status" value="1"/>
</dbReference>
<dbReference type="SUPFAM" id="SSF46689">
    <property type="entry name" value="Homeodomain-like"/>
    <property type="match status" value="1"/>
</dbReference>
<dbReference type="AlphaFoldDB" id="A0A1H5VN28"/>
<protein>
    <submittedName>
        <fullName evidence="7">Transcriptional regulator, TetR family</fullName>
    </submittedName>
</protein>
<evidence type="ECO:0000313" key="7">
    <source>
        <dbReference type="EMBL" id="SEF88745.1"/>
    </source>
</evidence>
<dbReference type="GO" id="GO:0000976">
    <property type="term" value="F:transcription cis-regulatory region binding"/>
    <property type="evidence" value="ECO:0007669"/>
    <property type="project" value="TreeGrafter"/>
</dbReference>